<evidence type="ECO:0000313" key="1">
    <source>
        <dbReference type="EMBL" id="MPN32424.1"/>
    </source>
</evidence>
<gene>
    <name evidence="1" type="ORF">SDC9_179902</name>
</gene>
<dbReference type="EMBL" id="VSSQ01084426">
    <property type="protein sequence ID" value="MPN32424.1"/>
    <property type="molecule type" value="Genomic_DNA"/>
</dbReference>
<organism evidence="1">
    <name type="scientific">bioreactor metagenome</name>
    <dbReference type="NCBI Taxonomy" id="1076179"/>
    <lineage>
        <taxon>unclassified sequences</taxon>
        <taxon>metagenomes</taxon>
        <taxon>ecological metagenomes</taxon>
    </lineage>
</organism>
<name>A0A645H821_9ZZZZ</name>
<sequence>MSLSAMQILLLQGILKPRFGAGEVLCTKFMLIDFLMVTKKTMLKPMSTYTLIGR</sequence>
<comment type="caution">
    <text evidence="1">The sequence shown here is derived from an EMBL/GenBank/DDBJ whole genome shotgun (WGS) entry which is preliminary data.</text>
</comment>
<dbReference type="AlphaFoldDB" id="A0A645H821"/>
<accession>A0A645H821</accession>
<proteinExistence type="predicted"/>
<reference evidence="1" key="1">
    <citation type="submission" date="2019-08" db="EMBL/GenBank/DDBJ databases">
        <authorList>
            <person name="Kucharzyk K."/>
            <person name="Murdoch R.W."/>
            <person name="Higgins S."/>
            <person name="Loffler F."/>
        </authorList>
    </citation>
    <scope>NUCLEOTIDE SEQUENCE</scope>
</reference>
<protein>
    <submittedName>
        <fullName evidence="1">Uncharacterized protein</fullName>
    </submittedName>
</protein>